<protein>
    <submittedName>
        <fullName evidence="2">Uncharacterized protein</fullName>
    </submittedName>
</protein>
<name>A0A833YTR8_9CHIR</name>
<feature type="compositionally biased region" description="Pro residues" evidence="1">
    <location>
        <begin position="54"/>
        <end position="65"/>
    </location>
</feature>
<accession>A0A833YTR8</accession>
<evidence type="ECO:0000256" key="1">
    <source>
        <dbReference type="SAM" id="MobiDB-lite"/>
    </source>
</evidence>
<dbReference type="EMBL" id="JABVXQ010000013">
    <property type="protein sequence ID" value="KAF6081990.1"/>
    <property type="molecule type" value="Genomic_DNA"/>
</dbReference>
<feature type="region of interest" description="Disordered" evidence="1">
    <location>
        <begin position="46"/>
        <end position="65"/>
    </location>
</feature>
<comment type="caution">
    <text evidence="2">The sequence shown here is derived from an EMBL/GenBank/DDBJ whole genome shotgun (WGS) entry which is preliminary data.</text>
</comment>
<sequence length="151" mass="16559">MEITQLTPSRCQIRSLRTRPRVTQHWSQSLWSVVMKPRRELPWPQPRPIRHLPAPRPLLPKASPAPDPLYNPDLARWGPSRAASRVWPCLSQVHWRYGRRLSPPGGRAPSAGAHGPQSNSPLGTGGHRAVPTGGPVHDAGVSVKAPVSAWG</sequence>
<dbReference type="Proteomes" id="UP000664940">
    <property type="component" value="Unassembled WGS sequence"/>
</dbReference>
<gene>
    <name evidence="2" type="ORF">HJG60_008958</name>
</gene>
<proteinExistence type="predicted"/>
<feature type="region of interest" description="Disordered" evidence="1">
    <location>
        <begin position="99"/>
        <end position="151"/>
    </location>
</feature>
<organism evidence="2 3">
    <name type="scientific">Phyllostomus discolor</name>
    <name type="common">pale spear-nosed bat</name>
    <dbReference type="NCBI Taxonomy" id="89673"/>
    <lineage>
        <taxon>Eukaryota</taxon>
        <taxon>Metazoa</taxon>
        <taxon>Chordata</taxon>
        <taxon>Craniata</taxon>
        <taxon>Vertebrata</taxon>
        <taxon>Euteleostomi</taxon>
        <taxon>Mammalia</taxon>
        <taxon>Eutheria</taxon>
        <taxon>Laurasiatheria</taxon>
        <taxon>Chiroptera</taxon>
        <taxon>Yangochiroptera</taxon>
        <taxon>Phyllostomidae</taxon>
        <taxon>Phyllostominae</taxon>
        <taxon>Phyllostomus</taxon>
    </lineage>
</organism>
<evidence type="ECO:0000313" key="3">
    <source>
        <dbReference type="Proteomes" id="UP000664940"/>
    </source>
</evidence>
<reference evidence="2 3" key="1">
    <citation type="journal article" date="2020" name="Nature">
        <title>Six reference-quality genomes reveal evolution of bat adaptations.</title>
        <authorList>
            <person name="Jebb D."/>
            <person name="Huang Z."/>
            <person name="Pippel M."/>
            <person name="Hughes G.M."/>
            <person name="Lavrichenko K."/>
            <person name="Devanna P."/>
            <person name="Winkler S."/>
            <person name="Jermiin L.S."/>
            <person name="Skirmuntt E.C."/>
            <person name="Katzourakis A."/>
            <person name="Burkitt-Gray L."/>
            <person name="Ray D.A."/>
            <person name="Sullivan K.A.M."/>
            <person name="Roscito J.G."/>
            <person name="Kirilenko B.M."/>
            <person name="Davalos L.M."/>
            <person name="Corthals A.P."/>
            <person name="Power M.L."/>
            <person name="Jones G."/>
            <person name="Ransome R.D."/>
            <person name="Dechmann D.K.N."/>
            <person name="Locatelli A.G."/>
            <person name="Puechmaille S.J."/>
            <person name="Fedrigo O."/>
            <person name="Jarvis E.D."/>
            <person name="Hiller M."/>
            <person name="Vernes S.C."/>
            <person name="Myers E.W."/>
            <person name="Teeling E.C."/>
        </authorList>
    </citation>
    <scope>NUCLEOTIDE SEQUENCE [LARGE SCALE GENOMIC DNA]</scope>
    <source>
        <strain evidence="2">Bat1K_MPI-CBG_1</strain>
    </source>
</reference>
<evidence type="ECO:0000313" key="2">
    <source>
        <dbReference type="EMBL" id="KAF6081990.1"/>
    </source>
</evidence>
<dbReference type="AlphaFoldDB" id="A0A833YTR8"/>